<dbReference type="OrthoDB" id="4537491at2"/>
<name>A0A365H0C6_9ACTN</name>
<gene>
    <name evidence="4" type="ORF">DPM19_24975</name>
</gene>
<dbReference type="PANTHER" id="PTHR30055">
    <property type="entry name" value="HTH-TYPE TRANSCRIPTIONAL REGULATOR RUTR"/>
    <property type="match status" value="1"/>
</dbReference>
<feature type="domain" description="HTH tetR-type" evidence="3">
    <location>
        <begin position="6"/>
        <end position="66"/>
    </location>
</feature>
<dbReference type="PANTHER" id="PTHR30055:SF242">
    <property type="entry name" value="HTH-TYPE TRANSCRIPTIONAL REPRESSOR KSTR"/>
    <property type="match status" value="1"/>
</dbReference>
<dbReference type="GO" id="GO:0000976">
    <property type="term" value="F:transcription cis-regulatory region binding"/>
    <property type="evidence" value="ECO:0007669"/>
    <property type="project" value="TreeGrafter"/>
</dbReference>
<dbReference type="AlphaFoldDB" id="A0A365H0C6"/>
<dbReference type="Pfam" id="PF00440">
    <property type="entry name" value="TetR_N"/>
    <property type="match status" value="1"/>
</dbReference>
<dbReference type="Proteomes" id="UP000251891">
    <property type="component" value="Unassembled WGS sequence"/>
</dbReference>
<proteinExistence type="predicted"/>
<dbReference type="EMBL" id="QLYX01000013">
    <property type="protein sequence ID" value="RAY12544.1"/>
    <property type="molecule type" value="Genomic_DNA"/>
</dbReference>
<accession>A0A365H0C6</accession>
<dbReference type="GO" id="GO:0003700">
    <property type="term" value="F:DNA-binding transcription factor activity"/>
    <property type="evidence" value="ECO:0007669"/>
    <property type="project" value="TreeGrafter"/>
</dbReference>
<dbReference type="InterPro" id="IPR009057">
    <property type="entry name" value="Homeodomain-like_sf"/>
</dbReference>
<protein>
    <submittedName>
        <fullName evidence="4">TetR/AcrR family transcriptional regulator</fullName>
    </submittedName>
</protein>
<reference evidence="4 5" key="1">
    <citation type="submission" date="2018-06" db="EMBL/GenBank/DDBJ databases">
        <title>Actinomadura craniellae sp. nov. isolated from marine sponge Craniella sp.</title>
        <authorList>
            <person name="Li L."/>
            <person name="Xu Q.H."/>
            <person name="Lin H.W."/>
            <person name="Lu Y.H."/>
        </authorList>
    </citation>
    <scope>NUCLEOTIDE SEQUENCE [LARGE SCALE GENOMIC DNA]</scope>
    <source>
        <strain evidence="4 5">LHW63021</strain>
    </source>
</reference>
<evidence type="ECO:0000313" key="5">
    <source>
        <dbReference type="Proteomes" id="UP000251891"/>
    </source>
</evidence>
<evidence type="ECO:0000256" key="1">
    <source>
        <dbReference type="ARBA" id="ARBA00023125"/>
    </source>
</evidence>
<dbReference type="PRINTS" id="PR00455">
    <property type="entry name" value="HTHTETR"/>
</dbReference>
<feature type="DNA-binding region" description="H-T-H motif" evidence="2">
    <location>
        <begin position="29"/>
        <end position="48"/>
    </location>
</feature>
<keyword evidence="1 2" id="KW-0238">DNA-binding</keyword>
<dbReference type="SUPFAM" id="SSF46689">
    <property type="entry name" value="Homeodomain-like"/>
    <property type="match status" value="1"/>
</dbReference>
<dbReference type="Gene3D" id="1.10.357.10">
    <property type="entry name" value="Tetracycline Repressor, domain 2"/>
    <property type="match status" value="1"/>
</dbReference>
<evidence type="ECO:0000313" key="4">
    <source>
        <dbReference type="EMBL" id="RAY12544.1"/>
    </source>
</evidence>
<keyword evidence="5" id="KW-1185">Reference proteome</keyword>
<evidence type="ECO:0000256" key="2">
    <source>
        <dbReference type="PROSITE-ProRule" id="PRU00335"/>
    </source>
</evidence>
<organism evidence="4 5">
    <name type="scientific">Actinomadura craniellae</name>
    <dbReference type="NCBI Taxonomy" id="2231787"/>
    <lineage>
        <taxon>Bacteria</taxon>
        <taxon>Bacillati</taxon>
        <taxon>Actinomycetota</taxon>
        <taxon>Actinomycetes</taxon>
        <taxon>Streptosporangiales</taxon>
        <taxon>Thermomonosporaceae</taxon>
        <taxon>Actinomadura</taxon>
    </lineage>
</organism>
<dbReference type="InterPro" id="IPR001647">
    <property type="entry name" value="HTH_TetR"/>
</dbReference>
<sequence>MTPSQLARRRRLTETVIEIVSETGPENLQMREVAERSGVALGTAYRYFASKDHLLAAAWADWHGRLSEKVISDLSKQPGGRSEDGSASVCERVLAFVLREMRAFQHNPNFARLAVHLEACNDPYVSETLVGLGEENERVMRALMGDLPEEVARPARVAISSTLGMGLTSWTTGRTTVTEAMRNIEEVTRLVMRDIG</sequence>
<dbReference type="PROSITE" id="PS50977">
    <property type="entry name" value="HTH_TETR_2"/>
    <property type="match status" value="1"/>
</dbReference>
<dbReference type="InterPro" id="IPR050109">
    <property type="entry name" value="HTH-type_TetR-like_transc_reg"/>
</dbReference>
<evidence type="ECO:0000259" key="3">
    <source>
        <dbReference type="PROSITE" id="PS50977"/>
    </source>
</evidence>
<comment type="caution">
    <text evidence="4">The sequence shown here is derived from an EMBL/GenBank/DDBJ whole genome shotgun (WGS) entry which is preliminary data.</text>
</comment>